<dbReference type="RefSeq" id="WP_065133891.1">
    <property type="nucleotide sequence ID" value="NZ_MAEM01000243.1"/>
</dbReference>
<gene>
    <name evidence="1" type="ORF">A9W98_18030</name>
</gene>
<proteinExistence type="predicted"/>
<organism evidence="1 2">
    <name type="scientific">Mycobacterium gordonae</name>
    <dbReference type="NCBI Taxonomy" id="1778"/>
    <lineage>
        <taxon>Bacteria</taxon>
        <taxon>Bacillati</taxon>
        <taxon>Actinomycetota</taxon>
        <taxon>Actinomycetes</taxon>
        <taxon>Mycobacteriales</taxon>
        <taxon>Mycobacteriaceae</taxon>
        <taxon>Mycobacterium</taxon>
    </lineage>
</organism>
<evidence type="ECO:0000313" key="1">
    <source>
        <dbReference type="EMBL" id="OBS01882.1"/>
    </source>
</evidence>
<dbReference type="Proteomes" id="UP000093757">
    <property type="component" value="Unassembled WGS sequence"/>
</dbReference>
<comment type="caution">
    <text evidence="1">The sequence shown here is derived from an EMBL/GenBank/DDBJ whole genome shotgun (WGS) entry which is preliminary data.</text>
</comment>
<accession>A0A1A6BHP7</accession>
<evidence type="ECO:0000313" key="2">
    <source>
        <dbReference type="Proteomes" id="UP000093757"/>
    </source>
</evidence>
<reference evidence="1 2" key="1">
    <citation type="submission" date="2016-06" db="EMBL/GenBank/DDBJ databases">
        <authorList>
            <person name="Kjaerup R.B."/>
            <person name="Dalgaard T.S."/>
            <person name="Juul-Madsen H.R."/>
        </authorList>
    </citation>
    <scope>NUCLEOTIDE SEQUENCE [LARGE SCALE GENOMIC DNA]</scope>
    <source>
        <strain evidence="1 2">1245752.6</strain>
    </source>
</reference>
<protein>
    <submittedName>
        <fullName evidence="1">Uncharacterized protein</fullName>
    </submittedName>
</protein>
<name>A0A1A6BHP7_MYCGO</name>
<dbReference type="AlphaFoldDB" id="A0A1A6BHP7"/>
<sequence length="66" mass="7373">MSTLLPYTIRCDDRRYCANGSITLPGDTPHDAHQQARQLGWEITALADVAICPACLNKKHPRKDQP</sequence>
<dbReference type="EMBL" id="MAEM01000243">
    <property type="protein sequence ID" value="OBS01882.1"/>
    <property type="molecule type" value="Genomic_DNA"/>
</dbReference>